<keyword evidence="2" id="KW-0812">Transmembrane</keyword>
<keyword evidence="2" id="KW-1133">Transmembrane helix</keyword>
<accession>A0A402A1N2</accession>
<keyword evidence="4" id="KW-1185">Reference proteome</keyword>
<feature type="compositionally biased region" description="Low complexity" evidence="1">
    <location>
        <begin position="150"/>
        <end position="159"/>
    </location>
</feature>
<feature type="region of interest" description="Disordered" evidence="1">
    <location>
        <begin position="133"/>
        <end position="159"/>
    </location>
</feature>
<evidence type="ECO:0000313" key="4">
    <source>
        <dbReference type="Proteomes" id="UP000287352"/>
    </source>
</evidence>
<sequence length="325" mass="35332">MLSGPNQQGEFYHDSTAAFQVNQQYSVIPGSQPRQISQAMPVLPTHGEQKAYSPSQSTDRTATTSGITASQKAQTYPVNNPGSGSKTNQHRTIQRQPHSAIVMTICICLVIALISIIGLLTYMWSLGNHNGDTAQPSHPTTPVTGAPSITPTQLSTPTTVVTPTPSLDSGFTWCSSTCTTADFMTEYPTRWIVTTLPMPGNGMQISNASQSHTMASFKAELPPTSTTTASEILLNEITMNYARNPGYQASNSNQTATICGETWTTAILYYQDNAQKERVEVYATIHNSKAYVIALQAPDDQFDTIYSQYYSAMLNKYQFLPSGTA</sequence>
<feature type="compositionally biased region" description="Polar residues" evidence="1">
    <location>
        <begin position="133"/>
        <end position="149"/>
    </location>
</feature>
<dbReference type="AlphaFoldDB" id="A0A402A1N2"/>
<reference evidence="4" key="1">
    <citation type="submission" date="2018-12" db="EMBL/GenBank/DDBJ databases">
        <title>Tengunoibacter tsumagoiensis gen. nov., sp. nov., Dictyobacter kobayashii sp. nov., D. alpinus sp. nov., and D. joshuensis sp. nov. and description of Dictyobacteraceae fam. nov. within the order Ktedonobacterales isolated from Tengu-no-mugimeshi.</title>
        <authorList>
            <person name="Wang C.M."/>
            <person name="Zheng Y."/>
            <person name="Sakai Y."/>
            <person name="Toyoda A."/>
            <person name="Minakuchi Y."/>
            <person name="Abe K."/>
            <person name="Yokota A."/>
            <person name="Yabe S."/>
        </authorList>
    </citation>
    <scope>NUCLEOTIDE SEQUENCE [LARGE SCALE GENOMIC DNA]</scope>
    <source>
        <strain evidence="4">Uno3</strain>
    </source>
</reference>
<organism evidence="3 4">
    <name type="scientific">Tengunoibacter tsumagoiensis</name>
    <dbReference type="NCBI Taxonomy" id="2014871"/>
    <lineage>
        <taxon>Bacteria</taxon>
        <taxon>Bacillati</taxon>
        <taxon>Chloroflexota</taxon>
        <taxon>Ktedonobacteria</taxon>
        <taxon>Ktedonobacterales</taxon>
        <taxon>Dictyobacteraceae</taxon>
        <taxon>Tengunoibacter</taxon>
    </lineage>
</organism>
<name>A0A402A1N2_9CHLR</name>
<dbReference type="Proteomes" id="UP000287352">
    <property type="component" value="Unassembled WGS sequence"/>
</dbReference>
<proteinExistence type="predicted"/>
<feature type="transmembrane region" description="Helical" evidence="2">
    <location>
        <begin position="100"/>
        <end position="124"/>
    </location>
</feature>
<comment type="caution">
    <text evidence="3">The sequence shown here is derived from an EMBL/GenBank/DDBJ whole genome shotgun (WGS) entry which is preliminary data.</text>
</comment>
<feature type="region of interest" description="Disordered" evidence="1">
    <location>
        <begin position="46"/>
        <end position="92"/>
    </location>
</feature>
<dbReference type="EMBL" id="BIFR01000001">
    <property type="protein sequence ID" value="GCE13053.1"/>
    <property type="molecule type" value="Genomic_DNA"/>
</dbReference>
<evidence type="ECO:0000313" key="3">
    <source>
        <dbReference type="EMBL" id="GCE13053.1"/>
    </source>
</evidence>
<feature type="compositionally biased region" description="Polar residues" evidence="1">
    <location>
        <begin position="52"/>
        <end position="87"/>
    </location>
</feature>
<gene>
    <name evidence="3" type="ORF">KTT_29120</name>
</gene>
<keyword evidence="2" id="KW-0472">Membrane</keyword>
<protein>
    <submittedName>
        <fullName evidence="3">Uncharacterized protein</fullName>
    </submittedName>
</protein>
<evidence type="ECO:0000256" key="1">
    <source>
        <dbReference type="SAM" id="MobiDB-lite"/>
    </source>
</evidence>
<evidence type="ECO:0000256" key="2">
    <source>
        <dbReference type="SAM" id="Phobius"/>
    </source>
</evidence>